<proteinExistence type="predicted"/>
<evidence type="ECO:0000313" key="2">
    <source>
        <dbReference type="EMBL" id="CAA9399870.1"/>
    </source>
</evidence>
<accession>A0A6J4NWJ6</accession>
<feature type="region of interest" description="Disordered" evidence="1">
    <location>
        <begin position="1"/>
        <end position="37"/>
    </location>
</feature>
<feature type="non-terminal residue" evidence="2">
    <location>
        <position position="1"/>
    </location>
</feature>
<organism evidence="2">
    <name type="scientific">uncultured Quadrisphaera sp</name>
    <dbReference type="NCBI Taxonomy" id="904978"/>
    <lineage>
        <taxon>Bacteria</taxon>
        <taxon>Bacillati</taxon>
        <taxon>Actinomycetota</taxon>
        <taxon>Actinomycetes</taxon>
        <taxon>Kineosporiales</taxon>
        <taxon>Kineosporiaceae</taxon>
        <taxon>Quadrisphaera</taxon>
        <taxon>environmental samples</taxon>
    </lineage>
</organism>
<feature type="region of interest" description="Disordered" evidence="1">
    <location>
        <begin position="50"/>
        <end position="77"/>
    </location>
</feature>
<name>A0A6J4NWJ6_9ACTN</name>
<dbReference type="AlphaFoldDB" id="A0A6J4NWJ6"/>
<reference evidence="2" key="1">
    <citation type="submission" date="2020-02" db="EMBL/GenBank/DDBJ databases">
        <authorList>
            <person name="Meier V. D."/>
        </authorList>
    </citation>
    <scope>NUCLEOTIDE SEQUENCE</scope>
    <source>
        <strain evidence="2">AVDCRST_MAG35</strain>
    </source>
</reference>
<dbReference type="EMBL" id="CADCUY010000173">
    <property type="protein sequence ID" value="CAA9399870.1"/>
    <property type="molecule type" value="Genomic_DNA"/>
</dbReference>
<evidence type="ECO:0000256" key="1">
    <source>
        <dbReference type="SAM" id="MobiDB-lite"/>
    </source>
</evidence>
<protein>
    <submittedName>
        <fullName evidence="2">Transcriptional regulator, AsnC family</fullName>
    </submittedName>
</protein>
<gene>
    <name evidence="2" type="ORF">AVDCRST_MAG35-840</name>
</gene>
<sequence>WSRRTCWCRPPSGAPGRSPRRSRRWRGSRWPRASPGPTTWWCACGWPPSTSWGRWWPSGSRASRASPARSRAPSSRG</sequence>
<feature type="compositionally biased region" description="Basic residues" evidence="1">
    <location>
        <begin position="18"/>
        <end position="29"/>
    </location>
</feature>
<feature type="non-terminal residue" evidence="2">
    <location>
        <position position="77"/>
    </location>
</feature>